<evidence type="ECO:0008006" key="3">
    <source>
        <dbReference type="Google" id="ProtNLM"/>
    </source>
</evidence>
<dbReference type="AlphaFoldDB" id="A0A2I0QSI3"/>
<dbReference type="Pfam" id="PF04229">
    <property type="entry name" value="GrpB"/>
    <property type="match status" value="1"/>
</dbReference>
<comment type="caution">
    <text evidence="1">The sequence shown here is derived from an EMBL/GenBank/DDBJ whole genome shotgun (WGS) entry which is preliminary data.</text>
</comment>
<dbReference type="InterPro" id="IPR007344">
    <property type="entry name" value="GrpB/CoaE"/>
</dbReference>
<gene>
    <name evidence="1" type="ORF">CEY16_11185</name>
</gene>
<dbReference type="Proteomes" id="UP000243524">
    <property type="component" value="Unassembled WGS sequence"/>
</dbReference>
<dbReference type="OrthoDB" id="9799092at2"/>
<keyword evidence="2" id="KW-1185">Reference proteome</keyword>
<name>A0A2I0QSI3_9BACI</name>
<protein>
    <recommendedName>
        <fullName evidence="3">GrpB family protein</fullName>
    </recommendedName>
</protein>
<dbReference type="InterPro" id="IPR043519">
    <property type="entry name" value="NT_sf"/>
</dbReference>
<proteinExistence type="predicted"/>
<evidence type="ECO:0000313" key="1">
    <source>
        <dbReference type="EMBL" id="PKR77293.1"/>
    </source>
</evidence>
<dbReference type="EMBL" id="PJNH01000003">
    <property type="protein sequence ID" value="PKR77293.1"/>
    <property type="molecule type" value="Genomic_DNA"/>
</dbReference>
<reference evidence="1 2" key="1">
    <citation type="submission" date="2017-06" db="EMBL/GenBank/DDBJ databases">
        <title>the draft geome sequence of Illustriluteabacillus marina B3227.</title>
        <authorList>
            <person name="He R.-H."/>
            <person name="Du Z.-J."/>
        </authorList>
    </citation>
    <scope>NUCLEOTIDE SEQUENCE [LARGE SCALE GENOMIC DNA]</scope>
    <source>
        <strain evidence="1 2">B3227</strain>
    </source>
</reference>
<organism evidence="1 2">
    <name type="scientific">Halalkalibacillus sediminis</name>
    <dbReference type="NCBI Taxonomy" id="2018042"/>
    <lineage>
        <taxon>Bacteria</taxon>
        <taxon>Bacillati</taxon>
        <taxon>Bacillota</taxon>
        <taxon>Bacilli</taxon>
        <taxon>Bacillales</taxon>
        <taxon>Bacillaceae</taxon>
        <taxon>Halalkalibacillus</taxon>
    </lineage>
</organism>
<dbReference type="PANTHER" id="PTHR34822:SF1">
    <property type="entry name" value="GRPB FAMILY PROTEIN"/>
    <property type="match status" value="1"/>
</dbReference>
<dbReference type="SUPFAM" id="SSF81301">
    <property type="entry name" value="Nucleotidyltransferase"/>
    <property type="match status" value="1"/>
</dbReference>
<sequence length="173" mass="20168">MLGIRNNELFLSQPDPEWKKSFLREQSTLEQILGDKVVEIEHIGSTAIAGIKAKPLVDILVGLRTMDDFKSFEHKKLNKEGYYHLGRVNIEGKEVVAKFSDLENLEKTHIVHIVKYQGEWWKAHVEFRDRLNQDEALAKEYEHLKLELAEKFPDDQMAYSEAKKTFVDRILNS</sequence>
<dbReference type="Gene3D" id="3.30.460.10">
    <property type="entry name" value="Beta Polymerase, domain 2"/>
    <property type="match status" value="1"/>
</dbReference>
<accession>A0A2I0QSI3</accession>
<dbReference type="RefSeq" id="WP_101332121.1">
    <property type="nucleotide sequence ID" value="NZ_PJNH01000003.1"/>
</dbReference>
<evidence type="ECO:0000313" key="2">
    <source>
        <dbReference type="Proteomes" id="UP000243524"/>
    </source>
</evidence>
<dbReference type="PANTHER" id="PTHR34822">
    <property type="entry name" value="GRPB DOMAIN PROTEIN (AFU_ORTHOLOGUE AFUA_1G01530)"/>
    <property type="match status" value="1"/>
</dbReference>